<protein>
    <recommendedName>
        <fullName evidence="4">Kazal-like domain-containing protein</fullName>
    </recommendedName>
</protein>
<organism evidence="2 3">
    <name type="scientific">Drosophila navojoa</name>
    <name type="common">Fruit fly</name>
    <dbReference type="NCBI Taxonomy" id="7232"/>
    <lineage>
        <taxon>Eukaryota</taxon>
        <taxon>Metazoa</taxon>
        <taxon>Ecdysozoa</taxon>
        <taxon>Arthropoda</taxon>
        <taxon>Hexapoda</taxon>
        <taxon>Insecta</taxon>
        <taxon>Pterygota</taxon>
        <taxon>Neoptera</taxon>
        <taxon>Endopterygota</taxon>
        <taxon>Diptera</taxon>
        <taxon>Brachycera</taxon>
        <taxon>Muscomorpha</taxon>
        <taxon>Ephydroidea</taxon>
        <taxon>Drosophilidae</taxon>
        <taxon>Drosophila</taxon>
    </lineage>
</organism>
<evidence type="ECO:0000256" key="1">
    <source>
        <dbReference type="SAM" id="SignalP"/>
    </source>
</evidence>
<dbReference type="EMBL" id="LSRL02000091">
    <property type="protein sequence ID" value="TDG44916.1"/>
    <property type="molecule type" value="Genomic_DNA"/>
</dbReference>
<evidence type="ECO:0000313" key="2">
    <source>
        <dbReference type="EMBL" id="TDG44916.1"/>
    </source>
</evidence>
<proteinExistence type="predicted"/>
<name>A0A484B7V1_DRONA</name>
<keyword evidence="1" id="KW-0732">Signal</keyword>
<reference evidence="2 3" key="1">
    <citation type="journal article" date="2019" name="J. Hered.">
        <title>An Improved Genome Assembly for Drosophila navojoa, the Basal Species in the mojavensis Cluster.</title>
        <authorList>
            <person name="Vanderlinde T."/>
            <person name="Dupim E.G."/>
            <person name="Nazario-Yepiz N.O."/>
            <person name="Carvalho A.B."/>
        </authorList>
    </citation>
    <scope>NUCLEOTIDE SEQUENCE [LARGE SCALE GENOMIC DNA]</scope>
    <source>
        <strain evidence="2">Navoj_Jal97</strain>
        <tissue evidence="2">Whole organism</tissue>
    </source>
</reference>
<sequence>MIPAMAQWLAHVVAWAAVITAVGERPGKFSFFRVTRAISYEIIMFGYTCYPAACIGICGSAGPGGFYDPCFCSFQGPFNSCTGPSGPGFWHGRLC</sequence>
<keyword evidence="3" id="KW-1185">Reference proteome</keyword>
<dbReference type="Proteomes" id="UP000295192">
    <property type="component" value="Unassembled WGS sequence"/>
</dbReference>
<evidence type="ECO:0000313" key="3">
    <source>
        <dbReference type="Proteomes" id="UP000295192"/>
    </source>
</evidence>
<comment type="caution">
    <text evidence="2">The sequence shown here is derived from an EMBL/GenBank/DDBJ whole genome shotgun (WGS) entry which is preliminary data.</text>
</comment>
<gene>
    <name evidence="2" type="ORF">AWZ03_008647</name>
</gene>
<feature type="chain" id="PRO_5019800127" description="Kazal-like domain-containing protein" evidence="1">
    <location>
        <begin position="24"/>
        <end position="95"/>
    </location>
</feature>
<evidence type="ECO:0008006" key="4">
    <source>
        <dbReference type="Google" id="ProtNLM"/>
    </source>
</evidence>
<accession>A0A484B7V1</accession>
<dbReference type="STRING" id="7232.A0A484B7V1"/>
<dbReference type="AlphaFoldDB" id="A0A484B7V1"/>
<feature type="signal peptide" evidence="1">
    <location>
        <begin position="1"/>
        <end position="23"/>
    </location>
</feature>